<dbReference type="Proteomes" id="UP000247892">
    <property type="component" value="Unassembled WGS sequence"/>
</dbReference>
<dbReference type="SUPFAM" id="SSF55718">
    <property type="entry name" value="SCP-like"/>
    <property type="match status" value="1"/>
</dbReference>
<comment type="caution">
    <text evidence="1">The sequence shown here is derived from an EMBL/GenBank/DDBJ whole genome shotgun (WGS) entry which is preliminary data.</text>
</comment>
<evidence type="ECO:0000313" key="2">
    <source>
        <dbReference type="Proteomes" id="UP000247892"/>
    </source>
</evidence>
<keyword evidence="2" id="KW-1185">Reference proteome</keyword>
<gene>
    <name evidence="1" type="ORF">BA062_22325</name>
</gene>
<dbReference type="Gene3D" id="3.30.1050.10">
    <property type="entry name" value="SCP2 sterol-binding domain"/>
    <property type="match status" value="1"/>
</dbReference>
<dbReference type="OrthoDB" id="9796589at2"/>
<dbReference type="SUPFAM" id="SSF54637">
    <property type="entry name" value="Thioesterase/thiol ester dehydrase-isomerase"/>
    <property type="match status" value="1"/>
</dbReference>
<reference evidence="1 2" key="1">
    <citation type="submission" date="2016-07" db="EMBL/GenBank/DDBJ databases">
        <title>Draft genome sequence of Prauserella sp. YIM 121212, isolated from alkaline soil.</title>
        <authorList>
            <person name="Ruckert C."/>
            <person name="Albersmeier A."/>
            <person name="Jiang C.-L."/>
            <person name="Jiang Y."/>
            <person name="Kalinowski J."/>
            <person name="Schneider O."/>
            <person name="Winkler A."/>
            <person name="Zotchev S.B."/>
        </authorList>
    </citation>
    <scope>NUCLEOTIDE SEQUENCE [LARGE SCALE GENOMIC DNA]</scope>
    <source>
        <strain evidence="1 2">YIM 121212</strain>
    </source>
</reference>
<sequence>MTTHRYLEDFEVGQRCSGEPRQLSADDPADLGHFGPGALSALFQQSGGLLLDACWHYRAPIRAGSTLRFEQTVTRCRRTTGGENGIVTRHGVLVDEHGRTVRDGSVTVLVPARAEGPDPAGRAFCTPAWAGALAARLGEDDRFTSATGNWDGTIGLRCGDDEVQLRVYRGAVIQAAERTPHGATFTLGASERTWTELLTGPGDDLAQTVPGPFDVRGDGEEYLRLTRAIALLIEHARELAAGRGAV</sequence>
<dbReference type="RefSeq" id="WP_146240061.1">
    <property type="nucleotide sequence ID" value="NZ_JBHVKT010000058.1"/>
</dbReference>
<protein>
    <submittedName>
        <fullName evidence="1">Uncharacterized protein</fullName>
    </submittedName>
</protein>
<dbReference type="InterPro" id="IPR036527">
    <property type="entry name" value="SCP2_sterol-bd_dom_sf"/>
</dbReference>
<proteinExistence type="predicted"/>
<organism evidence="1 2">
    <name type="scientific">Prauserella flavalba</name>
    <dbReference type="NCBI Taxonomy" id="1477506"/>
    <lineage>
        <taxon>Bacteria</taxon>
        <taxon>Bacillati</taxon>
        <taxon>Actinomycetota</taxon>
        <taxon>Actinomycetes</taxon>
        <taxon>Pseudonocardiales</taxon>
        <taxon>Pseudonocardiaceae</taxon>
        <taxon>Prauserella</taxon>
    </lineage>
</organism>
<accession>A0A318LGZ3</accession>
<name>A0A318LGZ3_9PSEU</name>
<evidence type="ECO:0000313" key="1">
    <source>
        <dbReference type="EMBL" id="PXY28602.1"/>
    </source>
</evidence>
<dbReference type="Gene3D" id="3.10.129.10">
    <property type="entry name" value="Hotdog Thioesterase"/>
    <property type="match status" value="1"/>
</dbReference>
<dbReference type="AlphaFoldDB" id="A0A318LGZ3"/>
<dbReference type="EMBL" id="MASU01000009">
    <property type="protein sequence ID" value="PXY28602.1"/>
    <property type="molecule type" value="Genomic_DNA"/>
</dbReference>
<dbReference type="InterPro" id="IPR029069">
    <property type="entry name" value="HotDog_dom_sf"/>
</dbReference>